<name>A0ABR3GD15_9PEZI</name>
<accession>A0ABR3GD15</accession>
<organism evidence="1 2">
    <name type="scientific">Discina gigas</name>
    <dbReference type="NCBI Taxonomy" id="1032678"/>
    <lineage>
        <taxon>Eukaryota</taxon>
        <taxon>Fungi</taxon>
        <taxon>Dikarya</taxon>
        <taxon>Ascomycota</taxon>
        <taxon>Pezizomycotina</taxon>
        <taxon>Pezizomycetes</taxon>
        <taxon>Pezizales</taxon>
        <taxon>Discinaceae</taxon>
        <taxon>Discina</taxon>
    </lineage>
</organism>
<proteinExistence type="predicted"/>
<keyword evidence="2" id="KW-1185">Reference proteome</keyword>
<sequence length="79" mass="8336">MTLNVTAVAPIAAEGTEDPGSLLAQGRVKLVETGIGVKFKRVIALIRNSLEHDQSVLHPPLEERFLQAARLSTATACGG</sequence>
<reference evidence="1 2" key="1">
    <citation type="submission" date="2024-02" db="EMBL/GenBank/DDBJ databases">
        <title>Discinaceae phylogenomics.</title>
        <authorList>
            <person name="Dirks A.C."/>
            <person name="James T.Y."/>
        </authorList>
    </citation>
    <scope>NUCLEOTIDE SEQUENCE [LARGE SCALE GENOMIC DNA]</scope>
    <source>
        <strain evidence="1 2">ACD0624</strain>
    </source>
</reference>
<protein>
    <submittedName>
        <fullName evidence="1">Uncharacterized protein</fullName>
    </submittedName>
</protein>
<gene>
    <name evidence="1" type="ORF">Q9L58_007298</name>
</gene>
<evidence type="ECO:0000313" key="1">
    <source>
        <dbReference type="EMBL" id="KAL0633815.1"/>
    </source>
</evidence>
<dbReference type="EMBL" id="JBBBZM010000113">
    <property type="protein sequence ID" value="KAL0633815.1"/>
    <property type="molecule type" value="Genomic_DNA"/>
</dbReference>
<evidence type="ECO:0000313" key="2">
    <source>
        <dbReference type="Proteomes" id="UP001447188"/>
    </source>
</evidence>
<comment type="caution">
    <text evidence="1">The sequence shown here is derived from an EMBL/GenBank/DDBJ whole genome shotgun (WGS) entry which is preliminary data.</text>
</comment>
<dbReference type="Proteomes" id="UP001447188">
    <property type="component" value="Unassembled WGS sequence"/>
</dbReference>